<keyword evidence="9" id="KW-1185">Reference proteome</keyword>
<feature type="transmembrane region" description="Helical" evidence="6">
    <location>
        <begin position="37"/>
        <end position="60"/>
    </location>
</feature>
<evidence type="ECO:0000313" key="8">
    <source>
        <dbReference type="EMBL" id="CAH7074285.1"/>
    </source>
</evidence>
<comment type="caution">
    <text evidence="8">The sequence shown here is derived from an EMBL/GenBank/DDBJ whole genome shotgun (WGS) entry which is preliminary data.</text>
</comment>
<dbReference type="Proteomes" id="UP001152836">
    <property type="component" value="Unassembled WGS sequence"/>
</dbReference>
<gene>
    <name evidence="8" type="primary">Cmtm2a</name>
    <name evidence="8" type="ORF">PHOROB_LOCUS14047</name>
</gene>
<evidence type="ECO:0000256" key="5">
    <source>
        <dbReference type="PROSITE-ProRule" id="PRU00581"/>
    </source>
</evidence>
<accession>A0AAV0A1T0</accession>
<evidence type="ECO:0000313" key="9">
    <source>
        <dbReference type="Proteomes" id="UP001152836"/>
    </source>
</evidence>
<name>A0AAV0A1T0_PHORO</name>
<dbReference type="InterPro" id="IPR008253">
    <property type="entry name" value="Marvel"/>
</dbReference>
<dbReference type="AlphaFoldDB" id="A0AAV0A1T0"/>
<feature type="transmembrane region" description="Helical" evidence="6">
    <location>
        <begin position="133"/>
        <end position="153"/>
    </location>
</feature>
<evidence type="ECO:0000256" key="1">
    <source>
        <dbReference type="ARBA" id="ARBA00004141"/>
    </source>
</evidence>
<feature type="domain" description="MARVEL" evidence="7">
    <location>
        <begin position="37"/>
        <end position="159"/>
    </location>
</feature>
<evidence type="ECO:0000256" key="2">
    <source>
        <dbReference type="ARBA" id="ARBA00022692"/>
    </source>
</evidence>
<proteinExistence type="predicted"/>
<evidence type="ECO:0000256" key="6">
    <source>
        <dbReference type="SAM" id="Phobius"/>
    </source>
</evidence>
<reference evidence="8" key="1">
    <citation type="submission" date="2022-06" db="EMBL/GenBank/DDBJ databases">
        <authorList>
            <person name="Andreotti S."/>
            <person name="Wyler E."/>
        </authorList>
    </citation>
    <scope>NUCLEOTIDE SEQUENCE</scope>
</reference>
<feature type="transmembrane region" description="Helical" evidence="6">
    <location>
        <begin position="66"/>
        <end position="86"/>
    </location>
</feature>
<evidence type="ECO:0000256" key="3">
    <source>
        <dbReference type="ARBA" id="ARBA00022989"/>
    </source>
</evidence>
<evidence type="ECO:0000259" key="7">
    <source>
        <dbReference type="PROSITE" id="PS51225"/>
    </source>
</evidence>
<protein>
    <submittedName>
        <fullName evidence="8">Cmtm2a protein</fullName>
    </submittedName>
</protein>
<feature type="transmembrane region" description="Helical" evidence="6">
    <location>
        <begin position="98"/>
        <end position="121"/>
    </location>
</feature>
<dbReference type="EMBL" id="CALSGD010001542">
    <property type="protein sequence ID" value="CAH7074285.1"/>
    <property type="molecule type" value="Genomic_DNA"/>
</dbReference>
<keyword evidence="2 5" id="KW-0812">Transmembrane</keyword>
<dbReference type="GO" id="GO:0016020">
    <property type="term" value="C:membrane"/>
    <property type="evidence" value="ECO:0007669"/>
    <property type="project" value="UniProtKB-SubCell"/>
</dbReference>
<dbReference type="PROSITE" id="PS51225">
    <property type="entry name" value="MARVEL"/>
    <property type="match status" value="1"/>
</dbReference>
<evidence type="ECO:0000256" key="4">
    <source>
        <dbReference type="ARBA" id="ARBA00023136"/>
    </source>
</evidence>
<sequence length="169" mass="19306">MAAPPPGQTPLHTKDAAGAKRGFRRYRWEFKDSNKQFWIMGHAEVKILTLVCMFVGLHIFETTTTHPILILLLTMEVSIIAFFIFLNSFAIHRYMPFIFWPITEIFNDLFAFVFLVGGIVFAAKARRVMPQPYLTAVILMGVAAILAIVDLCLQRRHLKGKKIPKASLW</sequence>
<keyword evidence="3 6" id="KW-1133">Transmembrane helix</keyword>
<organism evidence="8 9">
    <name type="scientific">Phodopus roborovskii</name>
    <name type="common">Roborovski's desert hamster</name>
    <name type="synonym">Cricetulus roborovskii</name>
    <dbReference type="NCBI Taxonomy" id="109678"/>
    <lineage>
        <taxon>Eukaryota</taxon>
        <taxon>Metazoa</taxon>
        <taxon>Chordata</taxon>
        <taxon>Craniata</taxon>
        <taxon>Vertebrata</taxon>
        <taxon>Euteleostomi</taxon>
        <taxon>Mammalia</taxon>
        <taxon>Eutheria</taxon>
        <taxon>Euarchontoglires</taxon>
        <taxon>Glires</taxon>
        <taxon>Rodentia</taxon>
        <taxon>Myomorpha</taxon>
        <taxon>Muroidea</taxon>
        <taxon>Cricetidae</taxon>
        <taxon>Cricetinae</taxon>
        <taxon>Phodopus</taxon>
    </lineage>
</organism>
<keyword evidence="4 5" id="KW-0472">Membrane</keyword>
<comment type="subcellular location">
    <subcellularLocation>
        <location evidence="1">Membrane</location>
        <topology evidence="1">Multi-pass membrane protein</topology>
    </subcellularLocation>
</comment>